<protein>
    <submittedName>
        <fullName evidence="2">Uncharacterized protein</fullName>
    </submittedName>
</protein>
<feature type="region of interest" description="Disordered" evidence="1">
    <location>
        <begin position="1"/>
        <end position="49"/>
    </location>
</feature>
<accession>A0AA37TB27</accession>
<keyword evidence="3" id="KW-1185">Reference proteome</keyword>
<proteinExistence type="predicted"/>
<evidence type="ECO:0000313" key="3">
    <source>
        <dbReference type="Proteomes" id="UP001157440"/>
    </source>
</evidence>
<dbReference type="EMBL" id="BSPL01000013">
    <property type="protein sequence ID" value="GLS70101.1"/>
    <property type="molecule type" value="Genomic_DNA"/>
</dbReference>
<evidence type="ECO:0000256" key="1">
    <source>
        <dbReference type="SAM" id="MobiDB-lite"/>
    </source>
</evidence>
<dbReference type="AlphaFoldDB" id="A0AA37TB27"/>
<gene>
    <name evidence="2" type="ORF">GCM10007890_21140</name>
</gene>
<reference evidence="3" key="1">
    <citation type="journal article" date="2019" name="Int. J. Syst. Evol. Microbiol.">
        <title>The Global Catalogue of Microorganisms (GCM) 10K type strain sequencing project: providing services to taxonomists for standard genome sequencing and annotation.</title>
        <authorList>
            <consortium name="The Broad Institute Genomics Platform"/>
            <consortium name="The Broad Institute Genome Sequencing Center for Infectious Disease"/>
            <person name="Wu L."/>
            <person name="Ma J."/>
        </authorList>
    </citation>
    <scope>NUCLEOTIDE SEQUENCE [LARGE SCALE GENOMIC DNA]</scope>
    <source>
        <strain evidence="3">NBRC 103632</strain>
    </source>
</reference>
<evidence type="ECO:0000313" key="2">
    <source>
        <dbReference type="EMBL" id="GLS70101.1"/>
    </source>
</evidence>
<comment type="caution">
    <text evidence="2">The sequence shown here is derived from an EMBL/GenBank/DDBJ whole genome shotgun (WGS) entry which is preliminary data.</text>
</comment>
<name>A0AA37TB27_9HYPH</name>
<sequence>MVADPPIVRAAPLRSAHGVGERPISPREPSSYDEADSSNLDPVKVSVPV</sequence>
<organism evidence="2 3">
    <name type="scientific">Methylobacterium tardum</name>
    <dbReference type="NCBI Taxonomy" id="374432"/>
    <lineage>
        <taxon>Bacteria</taxon>
        <taxon>Pseudomonadati</taxon>
        <taxon>Pseudomonadota</taxon>
        <taxon>Alphaproteobacteria</taxon>
        <taxon>Hyphomicrobiales</taxon>
        <taxon>Methylobacteriaceae</taxon>
        <taxon>Methylobacterium</taxon>
    </lineage>
</organism>
<dbReference type="Proteomes" id="UP001157440">
    <property type="component" value="Unassembled WGS sequence"/>
</dbReference>